<keyword evidence="1" id="KW-1133">Transmembrane helix</keyword>
<feature type="signal peptide" evidence="2">
    <location>
        <begin position="1"/>
        <end position="22"/>
    </location>
</feature>
<dbReference type="AlphaFoldDB" id="A0A2H0WX52"/>
<keyword evidence="1" id="KW-0812">Transmembrane</keyword>
<evidence type="ECO:0000256" key="1">
    <source>
        <dbReference type="SAM" id="Phobius"/>
    </source>
</evidence>
<sequence>MKKVFLISFLFSIILLPNLAQAGLVPCGLAEDDPNQEGDQTVDCTFCHFFVMINGIVRFIMFTLTPVVAVLMLVIGGGMFFFAGAKSNLLLRAKGVIWSVVIGLLIIFSAWIIVNTVLTKTGIVDPVEGRGLLNWHQIECPTQ</sequence>
<accession>A0A2H0WX52</accession>
<gene>
    <name evidence="3" type="ORF">COT59_01955</name>
</gene>
<comment type="caution">
    <text evidence="3">The sequence shown here is derived from an EMBL/GenBank/DDBJ whole genome shotgun (WGS) entry which is preliminary data.</text>
</comment>
<proteinExistence type="predicted"/>
<feature type="transmembrane region" description="Helical" evidence="1">
    <location>
        <begin position="59"/>
        <end position="83"/>
    </location>
</feature>
<feature type="chain" id="PRO_5013621484" evidence="2">
    <location>
        <begin position="23"/>
        <end position="143"/>
    </location>
</feature>
<evidence type="ECO:0000313" key="4">
    <source>
        <dbReference type="Proteomes" id="UP000229675"/>
    </source>
</evidence>
<dbReference type="EMBL" id="PEZD01000042">
    <property type="protein sequence ID" value="PIS17197.1"/>
    <property type="molecule type" value="Genomic_DNA"/>
</dbReference>
<organism evidence="3 4">
    <name type="scientific">Candidatus Nealsonbacteria bacterium CG09_land_8_20_14_0_10_42_14</name>
    <dbReference type="NCBI Taxonomy" id="1974707"/>
    <lineage>
        <taxon>Bacteria</taxon>
        <taxon>Candidatus Nealsoniibacteriota</taxon>
    </lineage>
</organism>
<dbReference type="Proteomes" id="UP000229675">
    <property type="component" value="Unassembled WGS sequence"/>
</dbReference>
<name>A0A2H0WX52_9BACT</name>
<keyword evidence="1" id="KW-0472">Membrane</keyword>
<evidence type="ECO:0000313" key="3">
    <source>
        <dbReference type="EMBL" id="PIS17197.1"/>
    </source>
</evidence>
<feature type="transmembrane region" description="Helical" evidence="1">
    <location>
        <begin position="95"/>
        <end position="114"/>
    </location>
</feature>
<keyword evidence="2" id="KW-0732">Signal</keyword>
<protein>
    <submittedName>
        <fullName evidence="3">Uncharacterized protein</fullName>
    </submittedName>
</protein>
<evidence type="ECO:0000256" key="2">
    <source>
        <dbReference type="SAM" id="SignalP"/>
    </source>
</evidence>
<reference evidence="4" key="1">
    <citation type="submission" date="2017-09" db="EMBL/GenBank/DDBJ databases">
        <title>Depth-based differentiation of microbial function through sediment-hosted aquifers and enrichment of novel symbionts in the deep terrestrial subsurface.</title>
        <authorList>
            <person name="Probst A.J."/>
            <person name="Ladd B."/>
            <person name="Jarett J.K."/>
            <person name="Geller-Mcgrath D.E."/>
            <person name="Sieber C.M.K."/>
            <person name="Emerson J.B."/>
            <person name="Anantharaman K."/>
            <person name="Thomas B.C."/>
            <person name="Malmstrom R."/>
            <person name="Stieglmeier M."/>
            <person name="Klingl A."/>
            <person name="Woyke T."/>
            <person name="Ryan C.M."/>
            <person name="Banfield J.F."/>
        </authorList>
    </citation>
    <scope>NUCLEOTIDE SEQUENCE [LARGE SCALE GENOMIC DNA]</scope>
</reference>